<dbReference type="GO" id="GO:0003677">
    <property type="term" value="F:DNA binding"/>
    <property type="evidence" value="ECO:0007669"/>
    <property type="project" value="UniProtKB-KW"/>
</dbReference>
<sequence length="270" mass="30249">MVEELPPVGFRFYPTEVELISFYLRIQLDGGHATIYSLIPILDVFNVEPTQLPNLAGERCQGDREQWLFFVPRQEREARGGRPSRTTNSGYWKATGSPGPVFSPDNRVIGVKKTMVFYIGKAPKGRKTKWKMNEYKAIDETASVSTIPKVRNHFSRAFDRRPTEGSGTERKLPSNGIETSSRNARPISIEITQSNSEMIAGISQLLERKLPNNGVETSSCATISTSPETSYSGGGDQVQLPVNVTTTQRISDMVDGLSQPFWEWEQLNWS</sequence>
<name>A0A0D3BGX4_BRAOL</name>
<evidence type="ECO:0000256" key="1">
    <source>
        <dbReference type="ARBA" id="ARBA00023015"/>
    </source>
</evidence>
<proteinExistence type="predicted"/>
<dbReference type="STRING" id="109376.A0A0D3BGX4"/>
<evidence type="ECO:0000313" key="8">
    <source>
        <dbReference type="Proteomes" id="UP000032141"/>
    </source>
</evidence>
<dbReference type="InterPro" id="IPR003441">
    <property type="entry name" value="NAC-dom"/>
</dbReference>
<dbReference type="HOGENOM" id="CLU_035664_7_1_1"/>
<evidence type="ECO:0000313" key="7">
    <source>
        <dbReference type="EnsemblPlants" id="Bo3g123480.1"/>
    </source>
</evidence>
<keyword evidence="2" id="KW-0238">DNA-binding</keyword>
<evidence type="ECO:0000256" key="5">
    <source>
        <dbReference type="SAM" id="MobiDB-lite"/>
    </source>
</evidence>
<dbReference type="InterPro" id="IPR036093">
    <property type="entry name" value="NAC_dom_sf"/>
</dbReference>
<dbReference type="SUPFAM" id="SSF101941">
    <property type="entry name" value="NAC domain"/>
    <property type="match status" value="1"/>
</dbReference>
<dbReference type="EnsemblPlants" id="Bo3g123480.1">
    <property type="protein sequence ID" value="Bo3g123480.1"/>
    <property type="gene ID" value="Bo3g123480"/>
</dbReference>
<dbReference type="AlphaFoldDB" id="A0A0D3BGX4"/>
<evidence type="ECO:0000256" key="4">
    <source>
        <dbReference type="ARBA" id="ARBA00023242"/>
    </source>
</evidence>
<dbReference type="Proteomes" id="UP000032141">
    <property type="component" value="Chromosome C3"/>
</dbReference>
<dbReference type="PANTHER" id="PTHR31744">
    <property type="entry name" value="PROTEIN CUP-SHAPED COTYLEDON 2-RELATED"/>
    <property type="match status" value="1"/>
</dbReference>
<dbReference type="Pfam" id="PF02365">
    <property type="entry name" value="NAM"/>
    <property type="match status" value="1"/>
</dbReference>
<keyword evidence="4" id="KW-0539">Nucleus</keyword>
<keyword evidence="1" id="KW-0805">Transcription regulation</keyword>
<keyword evidence="3" id="KW-0804">Transcription</keyword>
<dbReference type="PROSITE" id="PS51005">
    <property type="entry name" value="NAC"/>
    <property type="match status" value="1"/>
</dbReference>
<evidence type="ECO:0000259" key="6">
    <source>
        <dbReference type="PROSITE" id="PS51005"/>
    </source>
</evidence>
<evidence type="ECO:0000256" key="3">
    <source>
        <dbReference type="ARBA" id="ARBA00023163"/>
    </source>
</evidence>
<dbReference type="Gramene" id="Bo3g123480.1">
    <property type="protein sequence ID" value="Bo3g123480.1"/>
    <property type="gene ID" value="Bo3g123480"/>
</dbReference>
<keyword evidence="8" id="KW-1185">Reference proteome</keyword>
<dbReference type="Gene3D" id="2.170.150.80">
    <property type="entry name" value="NAC domain"/>
    <property type="match status" value="1"/>
</dbReference>
<evidence type="ECO:0000256" key="2">
    <source>
        <dbReference type="ARBA" id="ARBA00023125"/>
    </source>
</evidence>
<accession>A0A0D3BGX4</accession>
<reference evidence="7 8" key="1">
    <citation type="journal article" date="2014" name="Genome Biol.">
        <title>Transcriptome and methylome profiling reveals relics of genome dominance in the mesopolyploid Brassica oleracea.</title>
        <authorList>
            <person name="Parkin I.A."/>
            <person name="Koh C."/>
            <person name="Tang H."/>
            <person name="Robinson S.J."/>
            <person name="Kagale S."/>
            <person name="Clarke W.E."/>
            <person name="Town C.D."/>
            <person name="Nixon J."/>
            <person name="Krishnakumar V."/>
            <person name="Bidwell S.L."/>
            <person name="Denoeud F."/>
            <person name="Belcram H."/>
            <person name="Links M.G."/>
            <person name="Just J."/>
            <person name="Clarke C."/>
            <person name="Bender T."/>
            <person name="Huebert T."/>
            <person name="Mason A.S."/>
            <person name="Pires J.C."/>
            <person name="Barker G."/>
            <person name="Moore J."/>
            <person name="Walley P.G."/>
            <person name="Manoli S."/>
            <person name="Batley J."/>
            <person name="Edwards D."/>
            <person name="Nelson M.N."/>
            <person name="Wang X."/>
            <person name="Paterson A.H."/>
            <person name="King G."/>
            <person name="Bancroft I."/>
            <person name="Chalhoub B."/>
            <person name="Sharpe A.G."/>
        </authorList>
    </citation>
    <scope>NUCLEOTIDE SEQUENCE</scope>
    <source>
        <strain evidence="7 8">cv. TO1000</strain>
    </source>
</reference>
<dbReference type="GO" id="GO:0006355">
    <property type="term" value="P:regulation of DNA-templated transcription"/>
    <property type="evidence" value="ECO:0007669"/>
    <property type="project" value="InterPro"/>
</dbReference>
<dbReference type="eggNOG" id="ENOG502QQPM">
    <property type="taxonomic scope" value="Eukaryota"/>
</dbReference>
<dbReference type="OMA" id="HNARPIS"/>
<feature type="compositionally biased region" description="Polar residues" evidence="5">
    <location>
        <begin position="218"/>
        <end position="231"/>
    </location>
</feature>
<reference evidence="7" key="2">
    <citation type="submission" date="2015-03" db="UniProtKB">
        <authorList>
            <consortium name="EnsemblPlants"/>
        </authorList>
    </citation>
    <scope>IDENTIFICATION</scope>
</reference>
<protein>
    <recommendedName>
        <fullName evidence="6">NAC domain-containing protein</fullName>
    </recommendedName>
</protein>
<feature type="domain" description="NAC" evidence="6">
    <location>
        <begin position="6"/>
        <end position="160"/>
    </location>
</feature>
<dbReference type="PANTHER" id="PTHR31744:SF220">
    <property type="entry name" value="LOW QUALITY PROTEIN: NAC DOMAIN-CONTAINING PROTEIN 90-LIKE"/>
    <property type="match status" value="1"/>
</dbReference>
<feature type="region of interest" description="Disordered" evidence="5">
    <location>
        <begin position="218"/>
        <end position="239"/>
    </location>
</feature>
<feature type="region of interest" description="Disordered" evidence="5">
    <location>
        <begin position="76"/>
        <end position="97"/>
    </location>
</feature>
<feature type="region of interest" description="Disordered" evidence="5">
    <location>
        <begin position="159"/>
        <end position="185"/>
    </location>
</feature>
<organism evidence="7 8">
    <name type="scientific">Brassica oleracea var. oleracea</name>
    <dbReference type="NCBI Taxonomy" id="109376"/>
    <lineage>
        <taxon>Eukaryota</taxon>
        <taxon>Viridiplantae</taxon>
        <taxon>Streptophyta</taxon>
        <taxon>Embryophyta</taxon>
        <taxon>Tracheophyta</taxon>
        <taxon>Spermatophyta</taxon>
        <taxon>Magnoliopsida</taxon>
        <taxon>eudicotyledons</taxon>
        <taxon>Gunneridae</taxon>
        <taxon>Pentapetalae</taxon>
        <taxon>rosids</taxon>
        <taxon>malvids</taxon>
        <taxon>Brassicales</taxon>
        <taxon>Brassicaceae</taxon>
        <taxon>Brassiceae</taxon>
        <taxon>Brassica</taxon>
    </lineage>
</organism>
<feature type="compositionally biased region" description="Basic and acidic residues" evidence="5">
    <location>
        <begin position="159"/>
        <end position="172"/>
    </location>
</feature>